<proteinExistence type="inferred from homology"/>
<dbReference type="Gene3D" id="1.10.10.10">
    <property type="entry name" value="Winged helix-like DNA-binding domain superfamily/Winged helix DNA-binding domain"/>
    <property type="match status" value="1"/>
</dbReference>
<dbReference type="InterPro" id="IPR005119">
    <property type="entry name" value="LysR_subst-bd"/>
</dbReference>
<dbReference type="Pfam" id="PF00126">
    <property type="entry name" value="HTH_1"/>
    <property type="match status" value="1"/>
</dbReference>
<dbReference type="CDD" id="cd08476">
    <property type="entry name" value="PBP2_CrgA_like_7"/>
    <property type="match status" value="1"/>
</dbReference>
<sequence>MESLSGLTAFVRAVELGSFVGAAQRLRVSPSAIGKSVARLEESLGVRLLNRSTRHLSLTEAGELFYARGRRVVQELEEAQTELLAQREAPQGRLRISSPALGYRMLVPILPEFTRRYPRIELDLDFSDRMVDVIAERMDAVIRSGDVVDSRLKARTLGSFRLVLVGAPAYFAEHGTPGTPEQLRNHACLFYRFHSSGQVQPWTFEGREGLPALELPGTLTFNNIEALIGAAISGLGIAYLPDFAVGQYLRDGQLQSILDDRLMAGGTFSLLWPGSRQPLPKLRAFVDFLAEHLVLGP</sequence>
<evidence type="ECO:0000313" key="7">
    <source>
        <dbReference type="Proteomes" id="UP000509568"/>
    </source>
</evidence>
<protein>
    <submittedName>
        <fullName evidence="6">LysR family transcriptional regulator</fullName>
    </submittedName>
</protein>
<comment type="similarity">
    <text evidence="1">Belongs to the LysR transcriptional regulatory family.</text>
</comment>
<accession>A0A7D5HE36</accession>
<evidence type="ECO:0000256" key="3">
    <source>
        <dbReference type="ARBA" id="ARBA00023125"/>
    </source>
</evidence>
<dbReference type="PANTHER" id="PTHR30537:SF72">
    <property type="entry name" value="LYSR FAMILY TRANSCRIPTIONAL REGULATOR"/>
    <property type="match status" value="1"/>
</dbReference>
<dbReference type="SUPFAM" id="SSF46785">
    <property type="entry name" value="Winged helix' DNA-binding domain"/>
    <property type="match status" value="1"/>
</dbReference>
<keyword evidence="7" id="KW-1185">Reference proteome</keyword>
<dbReference type="InterPro" id="IPR036390">
    <property type="entry name" value="WH_DNA-bd_sf"/>
</dbReference>
<evidence type="ECO:0000259" key="5">
    <source>
        <dbReference type="PROSITE" id="PS50931"/>
    </source>
</evidence>
<dbReference type="KEGG" id="pez:HWQ56_15785"/>
<dbReference type="GO" id="GO:0043565">
    <property type="term" value="F:sequence-specific DNA binding"/>
    <property type="evidence" value="ECO:0007669"/>
    <property type="project" value="TreeGrafter"/>
</dbReference>
<keyword evidence="3" id="KW-0238">DNA-binding</keyword>
<evidence type="ECO:0000256" key="2">
    <source>
        <dbReference type="ARBA" id="ARBA00023015"/>
    </source>
</evidence>
<dbReference type="InterPro" id="IPR000847">
    <property type="entry name" value="LysR_HTH_N"/>
</dbReference>
<evidence type="ECO:0000313" key="6">
    <source>
        <dbReference type="EMBL" id="QKZ05170.1"/>
    </source>
</evidence>
<dbReference type="Pfam" id="PF03466">
    <property type="entry name" value="LysR_substrate"/>
    <property type="match status" value="1"/>
</dbReference>
<organism evidence="6 7">
    <name type="scientific">Pseudomonas eucalypticola</name>
    <dbReference type="NCBI Taxonomy" id="2599595"/>
    <lineage>
        <taxon>Bacteria</taxon>
        <taxon>Pseudomonadati</taxon>
        <taxon>Pseudomonadota</taxon>
        <taxon>Gammaproteobacteria</taxon>
        <taxon>Pseudomonadales</taxon>
        <taxon>Pseudomonadaceae</taxon>
        <taxon>Pseudomonas</taxon>
    </lineage>
</organism>
<reference evidence="6 7" key="1">
    <citation type="submission" date="2020-06" db="EMBL/GenBank/DDBJ databases">
        <title>Pseudomonas eucalypticola sp. nov., an endophyte of Eucalyptus dunnii leaves with biocontrol ability of eucalyptus leaf blight.</title>
        <authorList>
            <person name="Liu Y."/>
            <person name="Song Z."/>
            <person name="Zeng H."/>
            <person name="Lu M."/>
            <person name="Wang X."/>
            <person name="Lian X."/>
            <person name="Zhang Q."/>
        </authorList>
    </citation>
    <scope>NUCLEOTIDE SEQUENCE [LARGE SCALE GENOMIC DNA]</scope>
    <source>
        <strain evidence="6 7">NP-1</strain>
    </source>
</reference>
<dbReference type="PROSITE" id="PS50931">
    <property type="entry name" value="HTH_LYSR"/>
    <property type="match status" value="1"/>
</dbReference>
<evidence type="ECO:0000256" key="1">
    <source>
        <dbReference type="ARBA" id="ARBA00009437"/>
    </source>
</evidence>
<keyword evidence="2" id="KW-0805">Transcription regulation</keyword>
<gene>
    <name evidence="6" type="ORF">HWQ56_15785</name>
</gene>
<dbReference type="AlphaFoldDB" id="A0A7D5HE36"/>
<dbReference type="InterPro" id="IPR058163">
    <property type="entry name" value="LysR-type_TF_proteobact-type"/>
</dbReference>
<dbReference type="PANTHER" id="PTHR30537">
    <property type="entry name" value="HTH-TYPE TRANSCRIPTIONAL REGULATOR"/>
    <property type="match status" value="1"/>
</dbReference>
<evidence type="ECO:0000256" key="4">
    <source>
        <dbReference type="ARBA" id="ARBA00023163"/>
    </source>
</evidence>
<dbReference type="GO" id="GO:0003700">
    <property type="term" value="F:DNA-binding transcription factor activity"/>
    <property type="evidence" value="ECO:0007669"/>
    <property type="project" value="InterPro"/>
</dbReference>
<dbReference type="RefSeq" id="WP_176571095.1">
    <property type="nucleotide sequence ID" value="NZ_CP056030.1"/>
</dbReference>
<dbReference type="FunFam" id="1.10.10.10:FF:000001">
    <property type="entry name" value="LysR family transcriptional regulator"/>
    <property type="match status" value="1"/>
</dbReference>
<dbReference type="GO" id="GO:0006351">
    <property type="term" value="P:DNA-templated transcription"/>
    <property type="evidence" value="ECO:0007669"/>
    <property type="project" value="TreeGrafter"/>
</dbReference>
<dbReference type="Gene3D" id="3.40.190.290">
    <property type="match status" value="1"/>
</dbReference>
<feature type="domain" description="HTH lysR-type" evidence="5">
    <location>
        <begin position="1"/>
        <end position="59"/>
    </location>
</feature>
<dbReference type="EMBL" id="CP056030">
    <property type="protein sequence ID" value="QKZ05170.1"/>
    <property type="molecule type" value="Genomic_DNA"/>
</dbReference>
<dbReference type="Proteomes" id="UP000509568">
    <property type="component" value="Chromosome"/>
</dbReference>
<dbReference type="InterPro" id="IPR036388">
    <property type="entry name" value="WH-like_DNA-bd_sf"/>
</dbReference>
<keyword evidence="4" id="KW-0804">Transcription</keyword>
<dbReference type="SUPFAM" id="SSF53850">
    <property type="entry name" value="Periplasmic binding protein-like II"/>
    <property type="match status" value="1"/>
</dbReference>
<name>A0A7D5HE36_9PSED</name>